<proteinExistence type="predicted"/>
<evidence type="ECO:0000256" key="1">
    <source>
        <dbReference type="SAM" id="Phobius"/>
    </source>
</evidence>
<comment type="caution">
    <text evidence="2">The sequence shown here is derived from an EMBL/GenBank/DDBJ whole genome shotgun (WGS) entry which is preliminary data.</text>
</comment>
<keyword evidence="1" id="KW-0472">Membrane</keyword>
<feature type="transmembrane region" description="Helical" evidence="1">
    <location>
        <begin position="33"/>
        <end position="54"/>
    </location>
</feature>
<dbReference type="Proteomes" id="UP000095767">
    <property type="component" value="Unassembled WGS sequence"/>
</dbReference>
<gene>
    <name evidence="2" type="ORF">BAE44_0020177</name>
</gene>
<protein>
    <submittedName>
        <fullName evidence="2">Uncharacterized protein</fullName>
    </submittedName>
</protein>
<keyword evidence="3" id="KW-1185">Reference proteome</keyword>
<evidence type="ECO:0000313" key="3">
    <source>
        <dbReference type="Proteomes" id="UP000095767"/>
    </source>
</evidence>
<keyword evidence="1" id="KW-0812">Transmembrane</keyword>
<sequence length="102" mass="12236">MISPLSVHLNSDILEDPLSFNPWRWQMHRKPNMLRTLVLIYCIYLFMYFIHVLFGVHRWKEMKRGEMFRVADFAFPQDYHIKLFPRSIIIVVLSGCLPCLHG</sequence>
<name>A0A1E5V180_9POAL</name>
<reference evidence="2 3" key="1">
    <citation type="submission" date="2016-09" db="EMBL/GenBank/DDBJ databases">
        <title>The draft genome of Dichanthelium oligosanthes: A C3 panicoid grass species.</title>
        <authorList>
            <person name="Studer A.J."/>
            <person name="Schnable J.C."/>
            <person name="Brutnell T.P."/>
        </authorList>
    </citation>
    <scope>NUCLEOTIDE SEQUENCE [LARGE SCALE GENOMIC DNA]</scope>
    <source>
        <strain evidence="3">cv. Kellogg 1175</strain>
        <tissue evidence="2">Leaf</tissue>
    </source>
</reference>
<dbReference type="STRING" id="888268.A0A1E5V180"/>
<organism evidence="2 3">
    <name type="scientific">Dichanthelium oligosanthes</name>
    <dbReference type="NCBI Taxonomy" id="888268"/>
    <lineage>
        <taxon>Eukaryota</taxon>
        <taxon>Viridiplantae</taxon>
        <taxon>Streptophyta</taxon>
        <taxon>Embryophyta</taxon>
        <taxon>Tracheophyta</taxon>
        <taxon>Spermatophyta</taxon>
        <taxon>Magnoliopsida</taxon>
        <taxon>Liliopsida</taxon>
        <taxon>Poales</taxon>
        <taxon>Poaceae</taxon>
        <taxon>PACMAD clade</taxon>
        <taxon>Panicoideae</taxon>
        <taxon>Panicodae</taxon>
        <taxon>Paniceae</taxon>
        <taxon>Dichantheliinae</taxon>
        <taxon>Dichanthelium</taxon>
    </lineage>
</organism>
<dbReference type="EMBL" id="LWDX02055519">
    <property type="protein sequence ID" value="OEL18804.1"/>
    <property type="molecule type" value="Genomic_DNA"/>
</dbReference>
<keyword evidence="1" id="KW-1133">Transmembrane helix</keyword>
<dbReference type="OrthoDB" id="2789670at2759"/>
<dbReference type="AlphaFoldDB" id="A0A1E5V180"/>
<evidence type="ECO:0000313" key="2">
    <source>
        <dbReference type="EMBL" id="OEL18804.1"/>
    </source>
</evidence>
<accession>A0A1E5V180</accession>